<name>A0ABV5GVB4_9FLAO</name>
<organism evidence="1 2">
    <name type="scientific">Flavobacterium jumunjinense</name>
    <dbReference type="NCBI Taxonomy" id="998845"/>
    <lineage>
        <taxon>Bacteria</taxon>
        <taxon>Pseudomonadati</taxon>
        <taxon>Bacteroidota</taxon>
        <taxon>Flavobacteriia</taxon>
        <taxon>Flavobacteriales</taxon>
        <taxon>Flavobacteriaceae</taxon>
        <taxon>Flavobacterium</taxon>
    </lineage>
</organism>
<gene>
    <name evidence="1" type="ORF">ACFFVF_20580</name>
</gene>
<sequence>MTKKEIPFVNMLYYSGDKIIGGDYCDANGNYSINNLKEIEEIEFSCIGYETLIVEKENIKDTIYLNSSEIVLNEIIITNSKKDNETHIGYNDFKKKFSISGSKGIECAVFIENTFNIEKKISSFLFKLEKKNKNRIAVRIHLYKKNDANEPSNELIDSDIIFYINKGSKGQFDVELSSYNLTLPLEGVFIGLEWLGTINDEGQFLNSNEWNNTQIEFNDELETPITYFRNRFKTGIWNDTRRLKKDLEKIIKFTNFPNASFGIMVADK</sequence>
<dbReference type="Proteomes" id="UP001589607">
    <property type="component" value="Unassembled WGS sequence"/>
</dbReference>
<keyword evidence="2" id="KW-1185">Reference proteome</keyword>
<comment type="caution">
    <text evidence="1">The sequence shown here is derived from an EMBL/GenBank/DDBJ whole genome shotgun (WGS) entry which is preliminary data.</text>
</comment>
<accession>A0ABV5GVB4</accession>
<dbReference type="RefSeq" id="WP_236457247.1">
    <property type="nucleotide sequence ID" value="NZ_CBCSGE010000012.1"/>
</dbReference>
<proteinExistence type="predicted"/>
<dbReference type="EMBL" id="JBHMEY010000096">
    <property type="protein sequence ID" value="MFB9098911.1"/>
    <property type="molecule type" value="Genomic_DNA"/>
</dbReference>
<protein>
    <submittedName>
        <fullName evidence="1">Carboxypeptidase-like regulatory domain-containing protein</fullName>
    </submittedName>
</protein>
<evidence type="ECO:0000313" key="1">
    <source>
        <dbReference type="EMBL" id="MFB9098911.1"/>
    </source>
</evidence>
<reference evidence="1 2" key="1">
    <citation type="submission" date="2024-09" db="EMBL/GenBank/DDBJ databases">
        <authorList>
            <person name="Sun Q."/>
            <person name="Mori K."/>
        </authorList>
    </citation>
    <scope>NUCLEOTIDE SEQUENCE [LARGE SCALE GENOMIC DNA]</scope>
    <source>
        <strain evidence="1 2">CECT 7955</strain>
    </source>
</reference>
<evidence type="ECO:0000313" key="2">
    <source>
        <dbReference type="Proteomes" id="UP001589607"/>
    </source>
</evidence>